<comment type="caution">
    <text evidence="2">The sequence shown here is derived from an EMBL/GenBank/DDBJ whole genome shotgun (WGS) entry which is preliminary data.</text>
</comment>
<proteinExistence type="predicted"/>
<organism evidence="2 3">
    <name type="scientific">Eumeta variegata</name>
    <name type="common">Bagworm moth</name>
    <name type="synonym">Eumeta japonica</name>
    <dbReference type="NCBI Taxonomy" id="151549"/>
    <lineage>
        <taxon>Eukaryota</taxon>
        <taxon>Metazoa</taxon>
        <taxon>Ecdysozoa</taxon>
        <taxon>Arthropoda</taxon>
        <taxon>Hexapoda</taxon>
        <taxon>Insecta</taxon>
        <taxon>Pterygota</taxon>
        <taxon>Neoptera</taxon>
        <taxon>Endopterygota</taxon>
        <taxon>Lepidoptera</taxon>
        <taxon>Glossata</taxon>
        <taxon>Ditrysia</taxon>
        <taxon>Tineoidea</taxon>
        <taxon>Psychidae</taxon>
        <taxon>Oiketicinae</taxon>
        <taxon>Eumeta</taxon>
    </lineage>
</organism>
<feature type="compositionally biased region" description="Low complexity" evidence="1">
    <location>
        <begin position="61"/>
        <end position="74"/>
    </location>
</feature>
<protein>
    <submittedName>
        <fullName evidence="2">Uncharacterized protein</fullName>
    </submittedName>
</protein>
<accession>A0A4C1YH53</accession>
<gene>
    <name evidence="2" type="ORF">EVAR_98551_1</name>
</gene>
<evidence type="ECO:0000313" key="3">
    <source>
        <dbReference type="Proteomes" id="UP000299102"/>
    </source>
</evidence>
<dbReference type="AlphaFoldDB" id="A0A4C1YH53"/>
<name>A0A4C1YH53_EUMVA</name>
<keyword evidence="3" id="KW-1185">Reference proteome</keyword>
<reference evidence="2 3" key="1">
    <citation type="journal article" date="2019" name="Commun. Biol.">
        <title>The bagworm genome reveals a unique fibroin gene that provides high tensile strength.</title>
        <authorList>
            <person name="Kono N."/>
            <person name="Nakamura H."/>
            <person name="Ohtoshi R."/>
            <person name="Tomita M."/>
            <person name="Numata K."/>
            <person name="Arakawa K."/>
        </authorList>
    </citation>
    <scope>NUCLEOTIDE SEQUENCE [LARGE SCALE GENOMIC DNA]</scope>
</reference>
<dbReference type="EMBL" id="BGZK01001258">
    <property type="protein sequence ID" value="GBP75701.1"/>
    <property type="molecule type" value="Genomic_DNA"/>
</dbReference>
<sequence>MVRGRDCKACVVCPACCARGRPIIVEWERDARHSAGSLSFGAHKRHAEKPLCTNLRSVNQRRSASPAPRAAGGEARARDAVGSGTPVGNDESVNVRRAVGEPAQARHDRDVRMPGAPGGAFPGPTATRRRPRAVGTVSTRAR</sequence>
<evidence type="ECO:0000256" key="1">
    <source>
        <dbReference type="SAM" id="MobiDB-lite"/>
    </source>
</evidence>
<evidence type="ECO:0000313" key="2">
    <source>
        <dbReference type="EMBL" id="GBP75701.1"/>
    </source>
</evidence>
<dbReference type="Proteomes" id="UP000299102">
    <property type="component" value="Unassembled WGS sequence"/>
</dbReference>
<feature type="compositionally biased region" description="Low complexity" evidence="1">
    <location>
        <begin position="133"/>
        <end position="142"/>
    </location>
</feature>
<feature type="region of interest" description="Disordered" evidence="1">
    <location>
        <begin position="58"/>
        <end position="142"/>
    </location>
</feature>